<dbReference type="AlphaFoldDB" id="A0A3B0PMW0"/>
<reference evidence="4" key="1">
    <citation type="submission" date="2018-06" db="EMBL/GenBank/DDBJ databases">
        <authorList>
            <consortium name="Pathogen Informatics"/>
        </authorList>
    </citation>
    <scope>NUCLEOTIDE SEQUENCE [LARGE SCALE GENOMIC DNA]</scope>
    <source>
        <strain evidence="4">NCTC10132</strain>
    </source>
</reference>
<evidence type="ECO:0000256" key="2">
    <source>
        <dbReference type="SAM" id="SignalP"/>
    </source>
</evidence>
<evidence type="ECO:0000313" key="4">
    <source>
        <dbReference type="Proteomes" id="UP000257559"/>
    </source>
</evidence>
<dbReference type="EMBL" id="LS991951">
    <property type="protein sequence ID" value="SYV97137.1"/>
    <property type="molecule type" value="Genomic_DNA"/>
</dbReference>
<feature type="non-terminal residue" evidence="3">
    <location>
        <position position="174"/>
    </location>
</feature>
<keyword evidence="4" id="KW-1185">Reference proteome</keyword>
<feature type="compositionally biased region" description="Low complexity" evidence="1">
    <location>
        <begin position="21"/>
        <end position="34"/>
    </location>
</feature>
<dbReference type="PROSITE" id="PS51257">
    <property type="entry name" value="PROKAR_LIPOPROTEIN"/>
    <property type="match status" value="1"/>
</dbReference>
<feature type="signal peptide" evidence="2">
    <location>
        <begin position="1"/>
        <end position="25"/>
    </location>
</feature>
<organism evidence="3 4">
    <name type="scientific">Mycoplasmopsis edwardii</name>
    <dbReference type="NCBI Taxonomy" id="53558"/>
    <lineage>
        <taxon>Bacteria</taxon>
        <taxon>Bacillati</taxon>
        <taxon>Mycoplasmatota</taxon>
        <taxon>Mycoplasmoidales</taxon>
        <taxon>Metamycoplasmataceae</taxon>
        <taxon>Mycoplasmopsis</taxon>
    </lineage>
</organism>
<evidence type="ECO:0000256" key="1">
    <source>
        <dbReference type="SAM" id="MobiDB-lite"/>
    </source>
</evidence>
<feature type="compositionally biased region" description="Polar residues" evidence="1">
    <location>
        <begin position="54"/>
        <end position="65"/>
    </location>
</feature>
<feature type="compositionally biased region" description="Basic and acidic residues" evidence="1">
    <location>
        <begin position="82"/>
        <end position="99"/>
    </location>
</feature>
<gene>
    <name evidence="3" type="ORF">NCTC10132_00496</name>
</gene>
<feature type="region of interest" description="Disordered" evidence="1">
    <location>
        <begin position="21"/>
        <end position="99"/>
    </location>
</feature>
<accession>A0A3B0PMW0</accession>
<protein>
    <recommendedName>
        <fullName evidence="5">Lipoprotein</fullName>
    </recommendedName>
</protein>
<dbReference type="KEGG" id="medw:NCTC10132_00496"/>
<feature type="compositionally biased region" description="Polar residues" evidence="1">
    <location>
        <begin position="35"/>
        <end position="46"/>
    </location>
</feature>
<evidence type="ECO:0008006" key="5">
    <source>
        <dbReference type="Google" id="ProtNLM"/>
    </source>
</evidence>
<proteinExistence type="predicted"/>
<sequence length="174" mass="19683">MKAKKLLLLSSLTLPLIISSCSTQNSTNSNNQPNVSKVNQEGTITNKPEEKEPITSNPNTLNEPNTPKEGGENSKTQSDSIDENKDYEPENSSEKEVYKFPKPEVLSYSLNTTLKGNLRDPKLVFDKVDFPNNVILENNLHNMNLSKNYFEKELEKVLDSHFALKPSYVVLPKW</sequence>
<name>A0A3B0PMW0_9BACT</name>
<dbReference type="Proteomes" id="UP000257559">
    <property type="component" value="Chromosome"/>
</dbReference>
<feature type="chain" id="PRO_5017350489" description="Lipoprotein" evidence="2">
    <location>
        <begin position="26"/>
        <end position="174"/>
    </location>
</feature>
<keyword evidence="2" id="KW-0732">Signal</keyword>
<evidence type="ECO:0000313" key="3">
    <source>
        <dbReference type="EMBL" id="SYV97137.1"/>
    </source>
</evidence>